<reference evidence="2 3" key="1">
    <citation type="submission" date="2018-07" db="EMBL/GenBank/DDBJ databases">
        <title>Genomic Encyclopedia of Type Strains, Phase IV (KMG-IV): sequencing the most valuable type-strain genomes for metagenomic binning, comparative biology and taxonomic classification.</title>
        <authorList>
            <person name="Goeker M."/>
        </authorList>
    </citation>
    <scope>NUCLEOTIDE SEQUENCE [LARGE SCALE GENOMIC DNA]</scope>
    <source>
        <strain evidence="2 3">DSM 25528</strain>
    </source>
</reference>
<keyword evidence="1" id="KW-1133">Transmembrane helix</keyword>
<evidence type="ECO:0000256" key="1">
    <source>
        <dbReference type="SAM" id="Phobius"/>
    </source>
</evidence>
<dbReference type="Pfam" id="PF04964">
    <property type="entry name" value="Flp_Fap"/>
    <property type="match status" value="1"/>
</dbReference>
<dbReference type="Proteomes" id="UP000252582">
    <property type="component" value="Unassembled WGS sequence"/>
</dbReference>
<name>A0A6I7HPB7_9HYPH</name>
<accession>A0A6I7HPB7</accession>
<comment type="caution">
    <text evidence="2">The sequence shown here is derived from an EMBL/GenBank/DDBJ whole genome shotgun (WGS) entry which is preliminary data.</text>
</comment>
<dbReference type="RefSeq" id="WP_114362971.1">
    <property type="nucleotide sequence ID" value="NZ_QPIX01000004.1"/>
</dbReference>
<keyword evidence="3" id="KW-1185">Reference proteome</keyword>
<sequence length="57" mass="5853">MRLLEYLVADEAGATAIEYGLIAAIISVALLVGYGAFTGALMNVFDTITTTINTAGA</sequence>
<proteinExistence type="predicted"/>
<evidence type="ECO:0000313" key="3">
    <source>
        <dbReference type="Proteomes" id="UP000252582"/>
    </source>
</evidence>
<keyword evidence="1" id="KW-0812">Transmembrane</keyword>
<feature type="transmembrane region" description="Helical" evidence="1">
    <location>
        <begin position="20"/>
        <end position="45"/>
    </location>
</feature>
<dbReference type="EMBL" id="QPIX01000004">
    <property type="protein sequence ID" value="RCW26053.1"/>
    <property type="molecule type" value="Genomic_DNA"/>
</dbReference>
<dbReference type="AlphaFoldDB" id="A0A6I7HPB7"/>
<keyword evidence="1" id="KW-0472">Membrane</keyword>
<evidence type="ECO:0000313" key="2">
    <source>
        <dbReference type="EMBL" id="RCW26053.1"/>
    </source>
</evidence>
<gene>
    <name evidence="2" type="ORF">DFR48_104307</name>
</gene>
<organism evidence="2 3">
    <name type="scientific">Ciceribacter lividus</name>
    <dbReference type="NCBI Taxonomy" id="1197950"/>
    <lineage>
        <taxon>Bacteria</taxon>
        <taxon>Pseudomonadati</taxon>
        <taxon>Pseudomonadota</taxon>
        <taxon>Alphaproteobacteria</taxon>
        <taxon>Hyphomicrobiales</taxon>
        <taxon>Rhizobiaceae</taxon>
        <taxon>Ciceribacter</taxon>
    </lineage>
</organism>
<dbReference type="InterPro" id="IPR007047">
    <property type="entry name" value="Flp_Fap"/>
</dbReference>
<protein>
    <submittedName>
        <fullName evidence="2">Pilus assembly protein Flp/PilA</fullName>
    </submittedName>
</protein>